<evidence type="ECO:0000256" key="1">
    <source>
        <dbReference type="SAM" id="MobiDB-lite"/>
    </source>
</evidence>
<dbReference type="EMBL" id="JAQGDS010000012">
    <property type="protein sequence ID" value="KAJ6256790.1"/>
    <property type="molecule type" value="Genomic_DNA"/>
</dbReference>
<proteinExistence type="predicted"/>
<evidence type="ECO:0000313" key="3">
    <source>
        <dbReference type="Proteomes" id="UP001221413"/>
    </source>
</evidence>
<keyword evidence="3" id="KW-1185">Reference proteome</keyword>
<name>A0AAD6IQR0_DREDA</name>
<feature type="compositionally biased region" description="Polar residues" evidence="1">
    <location>
        <begin position="11"/>
        <end position="23"/>
    </location>
</feature>
<feature type="compositionally biased region" description="Polar residues" evidence="1">
    <location>
        <begin position="51"/>
        <end position="60"/>
    </location>
</feature>
<organism evidence="2 3">
    <name type="scientific">Drechslerella dactyloides</name>
    <name type="common">Nematode-trapping fungus</name>
    <name type="synonym">Arthrobotrys dactyloides</name>
    <dbReference type="NCBI Taxonomy" id="74499"/>
    <lineage>
        <taxon>Eukaryota</taxon>
        <taxon>Fungi</taxon>
        <taxon>Dikarya</taxon>
        <taxon>Ascomycota</taxon>
        <taxon>Pezizomycotina</taxon>
        <taxon>Orbiliomycetes</taxon>
        <taxon>Orbiliales</taxon>
        <taxon>Orbiliaceae</taxon>
        <taxon>Drechslerella</taxon>
    </lineage>
</organism>
<dbReference type="Proteomes" id="UP001221413">
    <property type="component" value="Unassembled WGS sequence"/>
</dbReference>
<sequence>MNEDNGPKSGRPNSKISPASTMCPNDRQDNCTLNNRLSLQLILSFPHEYTGVQNKDTGSWENRKAAKSEKEGQ</sequence>
<gene>
    <name evidence="2" type="ORF">Dda_8658</name>
</gene>
<accession>A0AAD6IQR0</accession>
<evidence type="ECO:0000313" key="2">
    <source>
        <dbReference type="EMBL" id="KAJ6256790.1"/>
    </source>
</evidence>
<feature type="region of interest" description="Disordered" evidence="1">
    <location>
        <begin position="50"/>
        <end position="73"/>
    </location>
</feature>
<reference evidence="2" key="1">
    <citation type="submission" date="2023-01" db="EMBL/GenBank/DDBJ databases">
        <title>The chitinases involved in constricting ring structure development in the nematode-trapping fungus Drechslerella dactyloides.</title>
        <authorList>
            <person name="Wang R."/>
            <person name="Zhang L."/>
            <person name="Tang P."/>
            <person name="Li S."/>
            <person name="Liang L."/>
        </authorList>
    </citation>
    <scope>NUCLEOTIDE SEQUENCE</scope>
    <source>
        <strain evidence="2">YMF1.00031</strain>
    </source>
</reference>
<protein>
    <submittedName>
        <fullName evidence="2">Uncharacterized protein</fullName>
    </submittedName>
</protein>
<comment type="caution">
    <text evidence="2">The sequence shown here is derived from an EMBL/GenBank/DDBJ whole genome shotgun (WGS) entry which is preliminary data.</text>
</comment>
<dbReference type="AlphaFoldDB" id="A0AAD6IQR0"/>
<feature type="compositionally biased region" description="Basic and acidic residues" evidence="1">
    <location>
        <begin position="61"/>
        <end position="73"/>
    </location>
</feature>
<feature type="region of interest" description="Disordered" evidence="1">
    <location>
        <begin position="1"/>
        <end position="30"/>
    </location>
</feature>